<comment type="caution">
    <text evidence="1">The sequence shown here is derived from an EMBL/GenBank/DDBJ whole genome shotgun (WGS) entry which is preliminary data.</text>
</comment>
<proteinExistence type="predicted"/>
<dbReference type="EMBL" id="AZHW01001519">
    <property type="protein sequence ID" value="ETW92355.1"/>
    <property type="molecule type" value="Genomic_DNA"/>
</dbReference>
<dbReference type="PANTHER" id="PTHR43747:SF1">
    <property type="entry name" value="SLR1998 PROTEIN"/>
    <property type="match status" value="1"/>
</dbReference>
<evidence type="ECO:0000313" key="2">
    <source>
        <dbReference type="Proteomes" id="UP000019141"/>
    </source>
</evidence>
<dbReference type="AlphaFoldDB" id="W4L3W9"/>
<evidence type="ECO:0008006" key="3">
    <source>
        <dbReference type="Google" id="ProtNLM"/>
    </source>
</evidence>
<keyword evidence="2" id="KW-1185">Reference proteome</keyword>
<evidence type="ECO:0000313" key="1">
    <source>
        <dbReference type="EMBL" id="ETW92355.1"/>
    </source>
</evidence>
<dbReference type="Gene3D" id="3.50.50.60">
    <property type="entry name" value="FAD/NAD(P)-binding domain"/>
    <property type="match status" value="1"/>
</dbReference>
<reference evidence="1 2" key="1">
    <citation type="journal article" date="2014" name="Nature">
        <title>An environmental bacterial taxon with a large and distinct metabolic repertoire.</title>
        <authorList>
            <person name="Wilson M.C."/>
            <person name="Mori T."/>
            <person name="Ruckert C."/>
            <person name="Uria A.R."/>
            <person name="Helf M.J."/>
            <person name="Takada K."/>
            <person name="Gernert C."/>
            <person name="Steffens U.A."/>
            <person name="Heycke N."/>
            <person name="Schmitt S."/>
            <person name="Rinke C."/>
            <person name="Helfrich E.J."/>
            <person name="Brachmann A.O."/>
            <person name="Gurgui C."/>
            <person name="Wakimoto T."/>
            <person name="Kracht M."/>
            <person name="Crusemann M."/>
            <person name="Hentschel U."/>
            <person name="Abe I."/>
            <person name="Matsunaga S."/>
            <person name="Kalinowski J."/>
            <person name="Takeyama H."/>
            <person name="Piel J."/>
        </authorList>
    </citation>
    <scope>NUCLEOTIDE SEQUENCE [LARGE SCALE GENOMIC DNA]</scope>
    <source>
        <strain evidence="2">TSY1</strain>
    </source>
</reference>
<sequence>CVPTPGVQAKAIIDAGGRAAPVARLIGARRVVTDKLICGWVIGEQSDAATQLGYSYIEAEEHGWWYTAPLPNQRRILSFHTDVDLPSAGIAKHPEQLLQRAQSLPELSKRIADIRLPPNAPRGYTAAHSGSLTPCCGDGWLAVGDAAMCFDPLSSQGIFNAMYTGLCGAEVIDRHLRQGDGFEDYIMALRQIGEAYWQHYQYWYAQQTRWGESHFWARRQG</sequence>
<dbReference type="HOGENOM" id="CLU_1252926_0_0_7"/>
<gene>
    <name evidence="1" type="ORF">ETSY1_43995</name>
</gene>
<organism evidence="1 2">
    <name type="scientific">Entotheonella factor</name>
    <dbReference type="NCBI Taxonomy" id="1429438"/>
    <lineage>
        <taxon>Bacteria</taxon>
        <taxon>Pseudomonadati</taxon>
        <taxon>Nitrospinota/Tectimicrobiota group</taxon>
        <taxon>Candidatus Tectimicrobiota</taxon>
        <taxon>Candidatus Entotheonellia</taxon>
        <taxon>Candidatus Entotheonellales</taxon>
        <taxon>Candidatus Entotheonellaceae</taxon>
        <taxon>Candidatus Entotheonella</taxon>
    </lineage>
</organism>
<protein>
    <recommendedName>
        <fullName evidence="3">FAD-binding domain-containing protein</fullName>
    </recommendedName>
</protein>
<dbReference type="SUPFAM" id="SSF51905">
    <property type="entry name" value="FAD/NAD(P)-binding domain"/>
    <property type="match status" value="1"/>
</dbReference>
<dbReference type="Proteomes" id="UP000019141">
    <property type="component" value="Unassembled WGS sequence"/>
</dbReference>
<name>W4L3W9_ENTF1</name>
<dbReference type="PATRIC" id="fig|1429438.4.peg.8168"/>
<feature type="non-terminal residue" evidence="1">
    <location>
        <position position="1"/>
    </location>
</feature>
<dbReference type="PANTHER" id="PTHR43747">
    <property type="entry name" value="FAD-BINDING PROTEIN"/>
    <property type="match status" value="1"/>
</dbReference>
<accession>W4L3W9</accession>
<dbReference type="InterPro" id="IPR050816">
    <property type="entry name" value="Flavin-dep_Halogenase_NPB"/>
</dbReference>
<dbReference type="InterPro" id="IPR036188">
    <property type="entry name" value="FAD/NAD-bd_sf"/>
</dbReference>